<accession>M1VK83</accession>
<comment type="similarity">
    <text evidence="1">Belongs to the arsA ATPase family.</text>
</comment>
<feature type="domain" description="ArsA/GET3 Anion-transporting ATPase-like" evidence="2">
    <location>
        <begin position="535"/>
        <end position="760"/>
    </location>
</feature>
<evidence type="ECO:0000256" key="1">
    <source>
        <dbReference type="ARBA" id="ARBA00011040"/>
    </source>
</evidence>
<evidence type="ECO:0000313" key="4">
    <source>
        <dbReference type="Proteomes" id="UP000007014"/>
    </source>
</evidence>
<dbReference type="NCBIfam" id="TIGR00345">
    <property type="entry name" value="GET3_arsA_TRC40"/>
    <property type="match status" value="2"/>
</dbReference>
<reference evidence="3 4" key="1">
    <citation type="journal article" date="2004" name="Nature">
        <title>Genome sequence of the ultrasmall unicellular red alga Cyanidioschyzon merolae 10D.</title>
        <authorList>
            <person name="Matsuzaki M."/>
            <person name="Misumi O."/>
            <person name="Shin-i T."/>
            <person name="Maruyama S."/>
            <person name="Takahara M."/>
            <person name="Miyagishima S."/>
            <person name="Mori T."/>
            <person name="Nishida K."/>
            <person name="Yagisawa F."/>
            <person name="Nishida K."/>
            <person name="Yoshida Y."/>
            <person name="Nishimura Y."/>
            <person name="Nakao S."/>
            <person name="Kobayashi T."/>
            <person name="Momoyama Y."/>
            <person name="Higashiyama T."/>
            <person name="Minoda A."/>
            <person name="Sano M."/>
            <person name="Nomoto H."/>
            <person name="Oishi K."/>
            <person name="Hayashi H."/>
            <person name="Ohta F."/>
            <person name="Nishizaka S."/>
            <person name="Haga S."/>
            <person name="Miura S."/>
            <person name="Morishita T."/>
            <person name="Kabeya Y."/>
            <person name="Terasawa K."/>
            <person name="Suzuki Y."/>
            <person name="Ishii Y."/>
            <person name="Asakawa S."/>
            <person name="Takano H."/>
            <person name="Ohta N."/>
            <person name="Kuroiwa H."/>
            <person name="Tanaka K."/>
            <person name="Shimizu N."/>
            <person name="Sugano S."/>
            <person name="Sato N."/>
            <person name="Nozaki H."/>
            <person name="Ogasawara N."/>
            <person name="Kohara Y."/>
            <person name="Kuroiwa T."/>
        </authorList>
    </citation>
    <scope>NUCLEOTIDE SEQUENCE [LARGE SCALE GENOMIC DNA]</scope>
    <source>
        <strain evidence="3 4">10D</strain>
    </source>
</reference>
<dbReference type="PANTHER" id="PTHR10803:SF3">
    <property type="entry name" value="ATPASE GET3"/>
    <property type="match status" value="1"/>
</dbReference>
<dbReference type="GO" id="GO:0071816">
    <property type="term" value="P:tail-anchored membrane protein insertion into ER membrane"/>
    <property type="evidence" value="ECO:0007669"/>
    <property type="project" value="TreeGrafter"/>
</dbReference>
<protein>
    <submittedName>
        <fullName evidence="3">Arsenite translocating ATPase</fullName>
    </submittedName>
</protein>
<dbReference type="OMA" id="IEPWAWI"/>
<feature type="domain" description="ArsA/GET3 Anion-transporting ATPase-like" evidence="2">
    <location>
        <begin position="405"/>
        <end position="475"/>
    </location>
</feature>
<dbReference type="STRING" id="280699.M1VK83"/>
<proteinExistence type="inferred from homology"/>
<dbReference type="RefSeq" id="XP_005537889.1">
    <property type="nucleotide sequence ID" value="XM_005537832.1"/>
</dbReference>
<sequence length="761" mass="83650">MTFGEGLSNLLSSETLQWIAFTAKGGQGKTTCACATGIQAALRRPNQRVLVISTDPAHNVSDAFGQRFARDPLPVRGYPNLYAMEIDPERDFAETDLGRALLGNGFGGVAADGEEGARAALPGVEDDPFGLSSLVSELISSVPGIDEALSFGQMMKSVQEMTFDLIIFDMAPTGHALKLLSFPAVLEKGLSRLLDLRSRLAPMLNMASSMLRMSGTPDMGATANAFDEEIVGKIEELLSIVRRVDAQFRDPSKTAFVCVCMPEFLSLYETDRLLRELRRMRMTCSNLVINQVLWVADLPSHVPQMPPKYLPVCLPQEPCGWSALTLFQSRVEIQSKYLQQIEDLYAEDFHITRVPMLRNEVRGVDDLRAFGKRLLVDSGIRPLEPAQNSPFEPTLRNVLEARSLELIIASGKGNVGKTTTTSALAIQLAEDTRRQRRVLLVSTDPAHSLSDAFGQNFTVSLSNTQSLSVNDIDEVMRPVRVHGIGGPGILDVLEVDTAHFLQDIGNAVQDTNLSDLAAGATNANDPRTALAAMMLGASPSDIIRDLLQAVPGLDDAIAFTRLMQRIQGLDYDVIVLDTAPTGHTLRLLSFPALLQKGLQKLEEMRQRFAGALSMASSLAESSGLGVGGGRRPDEEIAERLSNMQETILRVVKQFQDPERTTFICVCIAEFLSVYETERLIQDLAEHDIDAHNIVVNQLFPPSATEAERIDMVCARIGMQQKYLREIDELYARDMRLVVLPLEPQEVRGAEALRRFGQRLAS</sequence>
<dbReference type="GeneID" id="16996135"/>
<dbReference type="GO" id="GO:0043529">
    <property type="term" value="C:GET complex"/>
    <property type="evidence" value="ECO:0007669"/>
    <property type="project" value="TreeGrafter"/>
</dbReference>
<feature type="domain" description="ArsA/GET3 Anion-transporting ATPase-like" evidence="2">
    <location>
        <begin position="17"/>
        <end position="293"/>
    </location>
</feature>
<organism evidence="3 4">
    <name type="scientific">Cyanidioschyzon merolae (strain NIES-3377 / 10D)</name>
    <name type="common">Unicellular red alga</name>
    <dbReference type="NCBI Taxonomy" id="280699"/>
    <lineage>
        <taxon>Eukaryota</taxon>
        <taxon>Rhodophyta</taxon>
        <taxon>Bangiophyceae</taxon>
        <taxon>Cyanidiales</taxon>
        <taxon>Cyanidiaceae</taxon>
        <taxon>Cyanidioschyzon</taxon>
    </lineage>
</organism>
<dbReference type="GO" id="GO:0005524">
    <property type="term" value="F:ATP binding"/>
    <property type="evidence" value="ECO:0007669"/>
    <property type="project" value="InterPro"/>
</dbReference>
<dbReference type="SUPFAM" id="SSF52540">
    <property type="entry name" value="P-loop containing nucleoside triphosphate hydrolases"/>
    <property type="match status" value="2"/>
</dbReference>
<dbReference type="AlphaFoldDB" id="M1VK83"/>
<dbReference type="Gramene" id="CMP235CT">
    <property type="protein sequence ID" value="CMP235CT"/>
    <property type="gene ID" value="CMP235C"/>
</dbReference>
<dbReference type="KEGG" id="cme:CYME_CMP235C"/>
<keyword evidence="4" id="KW-1185">Reference proteome</keyword>
<gene>
    <name evidence="3" type="ORF">CYME_CMP235C</name>
</gene>
<feature type="domain" description="ArsA/GET3 Anion-transporting ATPase-like" evidence="2">
    <location>
        <begin position="325"/>
        <end position="374"/>
    </location>
</feature>
<dbReference type="CDD" id="cd02035">
    <property type="entry name" value="ArsA"/>
    <property type="match status" value="2"/>
</dbReference>
<dbReference type="EMBL" id="AP006498">
    <property type="protein sequence ID" value="BAM81853.1"/>
    <property type="molecule type" value="Genomic_DNA"/>
</dbReference>
<evidence type="ECO:0000313" key="3">
    <source>
        <dbReference type="EMBL" id="BAM81853.1"/>
    </source>
</evidence>
<dbReference type="Gene3D" id="3.40.50.300">
    <property type="entry name" value="P-loop containing nucleotide triphosphate hydrolases"/>
    <property type="match status" value="2"/>
</dbReference>
<dbReference type="InterPro" id="IPR016300">
    <property type="entry name" value="ATPase_ArsA/GET3"/>
</dbReference>
<dbReference type="Proteomes" id="UP000007014">
    <property type="component" value="Chromosome 16"/>
</dbReference>
<dbReference type="HOGENOM" id="CLU_429468_0_0_1"/>
<dbReference type="Pfam" id="PF02374">
    <property type="entry name" value="ArsA_ATPase"/>
    <property type="match status" value="4"/>
</dbReference>
<reference evidence="3 4" key="2">
    <citation type="journal article" date="2007" name="BMC Biol.">
        <title>A 100%-complete sequence reveals unusually simple genomic features in the hot-spring red alga Cyanidioschyzon merolae.</title>
        <authorList>
            <person name="Nozaki H."/>
            <person name="Takano H."/>
            <person name="Misumi O."/>
            <person name="Terasawa K."/>
            <person name="Matsuzaki M."/>
            <person name="Maruyama S."/>
            <person name="Nishida K."/>
            <person name="Yagisawa F."/>
            <person name="Yoshida Y."/>
            <person name="Fujiwara T."/>
            <person name="Takio S."/>
            <person name="Tamura K."/>
            <person name="Chung S.J."/>
            <person name="Nakamura S."/>
            <person name="Kuroiwa H."/>
            <person name="Tanaka K."/>
            <person name="Sato N."/>
            <person name="Kuroiwa T."/>
        </authorList>
    </citation>
    <scope>NUCLEOTIDE SEQUENCE [LARGE SCALE GENOMIC DNA]</scope>
    <source>
        <strain evidence="3 4">10D</strain>
    </source>
</reference>
<name>M1VK83_CYAM1</name>
<dbReference type="PANTHER" id="PTHR10803">
    <property type="entry name" value="ARSENICAL PUMP-DRIVING ATPASE ARSENITE-TRANSLOCATING ATPASE"/>
    <property type="match status" value="1"/>
</dbReference>
<dbReference type="InterPro" id="IPR025723">
    <property type="entry name" value="ArsA/GET3_ATPase-like"/>
</dbReference>
<dbReference type="InterPro" id="IPR027417">
    <property type="entry name" value="P-loop_NTPase"/>
</dbReference>
<dbReference type="eggNOG" id="KOG2825">
    <property type="taxonomic scope" value="Eukaryota"/>
</dbReference>
<evidence type="ECO:0000259" key="2">
    <source>
        <dbReference type="Pfam" id="PF02374"/>
    </source>
</evidence>
<dbReference type="OrthoDB" id="1770at2759"/>
<dbReference type="GO" id="GO:0016887">
    <property type="term" value="F:ATP hydrolysis activity"/>
    <property type="evidence" value="ECO:0007669"/>
    <property type="project" value="InterPro"/>
</dbReference>